<feature type="signal peptide" evidence="1">
    <location>
        <begin position="1"/>
        <end position="28"/>
    </location>
</feature>
<gene>
    <name evidence="3" type="ORF">GCM10022228_03700</name>
</gene>
<name>A0ABP7L852_9GAMM</name>
<dbReference type="SUPFAM" id="SSF53850">
    <property type="entry name" value="Periplasmic binding protein-like II"/>
    <property type="match status" value="1"/>
</dbReference>
<dbReference type="Proteomes" id="UP001500133">
    <property type="component" value="Unassembled WGS sequence"/>
</dbReference>
<organism evidence="3 4">
    <name type="scientific">Halomonas cibimaris</name>
    <dbReference type="NCBI Taxonomy" id="657012"/>
    <lineage>
        <taxon>Bacteria</taxon>
        <taxon>Pseudomonadati</taxon>
        <taxon>Pseudomonadota</taxon>
        <taxon>Gammaproteobacteria</taxon>
        <taxon>Oceanospirillales</taxon>
        <taxon>Halomonadaceae</taxon>
        <taxon>Halomonas</taxon>
    </lineage>
</organism>
<comment type="caution">
    <text evidence="3">The sequence shown here is derived from an EMBL/GenBank/DDBJ whole genome shotgun (WGS) entry which is preliminary data.</text>
</comment>
<keyword evidence="1" id="KW-0732">Signal</keyword>
<protein>
    <submittedName>
        <fullName evidence="3">Choline ABC transporter substrate-binding protein</fullName>
    </submittedName>
</protein>
<dbReference type="Pfam" id="PF04069">
    <property type="entry name" value="OpuAC"/>
    <property type="match status" value="1"/>
</dbReference>
<keyword evidence="4" id="KW-1185">Reference proteome</keyword>
<dbReference type="InterPro" id="IPR007210">
    <property type="entry name" value="ABC_Gly_betaine_transp_sub-bd"/>
</dbReference>
<evidence type="ECO:0000313" key="4">
    <source>
        <dbReference type="Proteomes" id="UP001500133"/>
    </source>
</evidence>
<sequence>MYSHQRFVPPALGAAVLIGALAAGAAAAAEEPAEVRFAVPSWPGVTVKSELAGQLLEALGYAPQQQELGSTIAYEALNQGDVDVYLAAWLPGQSASYDTAMKEGVINDLGNNVDGARLGFAVPTYVYDAGVTSGEDLKDPELREKFGDTIYAIEVGSGISEILDDNRDKDTYDLTRWNVSETSTPGMLSTVKSALQREEWVVFTAWTPHWMNIEYDVRYLDDPENFWGDESGRSNVRTLVTQTFAEQQPNATRLLNQLRFSADDQSAMIYGYSFDEKPADDVARQWLQNHPAQVKTFVDGVTTRSGEQQAWPAVQDALEIPDA</sequence>
<feature type="domain" description="ABC-type glycine betaine transport system substrate-binding" evidence="2">
    <location>
        <begin position="34"/>
        <end position="289"/>
    </location>
</feature>
<accession>A0ABP7L852</accession>
<dbReference type="Gene3D" id="3.40.190.100">
    <property type="entry name" value="Glycine betaine-binding periplasmic protein, domain 2"/>
    <property type="match status" value="1"/>
</dbReference>
<feature type="chain" id="PRO_5045864272" evidence="1">
    <location>
        <begin position="29"/>
        <end position="323"/>
    </location>
</feature>
<dbReference type="Gene3D" id="3.40.190.10">
    <property type="entry name" value="Periplasmic binding protein-like II"/>
    <property type="match status" value="1"/>
</dbReference>
<evidence type="ECO:0000259" key="2">
    <source>
        <dbReference type="Pfam" id="PF04069"/>
    </source>
</evidence>
<dbReference type="EMBL" id="BAAAZT010000015">
    <property type="protein sequence ID" value="GAA3896018.1"/>
    <property type="molecule type" value="Genomic_DNA"/>
</dbReference>
<evidence type="ECO:0000256" key="1">
    <source>
        <dbReference type="SAM" id="SignalP"/>
    </source>
</evidence>
<proteinExistence type="predicted"/>
<evidence type="ECO:0000313" key="3">
    <source>
        <dbReference type="EMBL" id="GAA3896018.1"/>
    </source>
</evidence>
<reference evidence="4" key="1">
    <citation type="journal article" date="2019" name="Int. J. Syst. Evol. Microbiol.">
        <title>The Global Catalogue of Microorganisms (GCM) 10K type strain sequencing project: providing services to taxonomists for standard genome sequencing and annotation.</title>
        <authorList>
            <consortium name="The Broad Institute Genomics Platform"/>
            <consortium name="The Broad Institute Genome Sequencing Center for Infectious Disease"/>
            <person name="Wu L."/>
            <person name="Ma J."/>
        </authorList>
    </citation>
    <scope>NUCLEOTIDE SEQUENCE [LARGE SCALE GENOMIC DNA]</scope>
    <source>
        <strain evidence="4">JCM 16914</strain>
    </source>
</reference>
<dbReference type="RefSeq" id="WP_344701727.1">
    <property type="nucleotide sequence ID" value="NZ_BAAAZT010000015.1"/>
</dbReference>